<feature type="domain" description="UspA" evidence="2">
    <location>
        <begin position="6"/>
        <end position="142"/>
    </location>
</feature>
<evidence type="ECO:0000313" key="3">
    <source>
        <dbReference type="EMBL" id="AKB85015.1"/>
    </source>
</evidence>
<dbReference type="PANTHER" id="PTHR46268:SF6">
    <property type="entry name" value="UNIVERSAL STRESS PROTEIN UP12"/>
    <property type="match status" value="1"/>
</dbReference>
<organism evidence="3 4">
    <name type="scientific">Methanococcoides methylutens MM1</name>
    <dbReference type="NCBI Taxonomy" id="1434104"/>
    <lineage>
        <taxon>Archaea</taxon>
        <taxon>Methanobacteriati</taxon>
        <taxon>Methanobacteriota</taxon>
        <taxon>Stenosarchaea group</taxon>
        <taxon>Methanomicrobia</taxon>
        <taxon>Methanosarcinales</taxon>
        <taxon>Methanosarcinaceae</taxon>
        <taxon>Methanococcoides</taxon>
    </lineage>
</organism>
<dbReference type="HOGENOM" id="CLU_1782515_0_0_2"/>
<reference evidence="3 4" key="1">
    <citation type="submission" date="2014-07" db="EMBL/GenBank/DDBJ databases">
        <title>Methanogenic archaea and the global carbon cycle.</title>
        <authorList>
            <person name="Henriksen J.R."/>
            <person name="Luke J."/>
            <person name="Reinhart S."/>
            <person name="Benedict M.N."/>
            <person name="Youngblut N.D."/>
            <person name="Metcalf M.E."/>
            <person name="Whitaker R.J."/>
            <person name="Metcalf W.W."/>
        </authorList>
    </citation>
    <scope>NUCLEOTIDE SEQUENCE [LARGE SCALE GENOMIC DNA]</scope>
    <source>
        <strain evidence="3 4">MM1</strain>
    </source>
</reference>
<dbReference type="PANTHER" id="PTHR46268">
    <property type="entry name" value="STRESS RESPONSE PROTEIN NHAX"/>
    <property type="match status" value="1"/>
</dbReference>
<dbReference type="PRINTS" id="PR01438">
    <property type="entry name" value="UNVRSLSTRESS"/>
</dbReference>
<dbReference type="Proteomes" id="UP000033048">
    <property type="component" value="Chromosome"/>
</dbReference>
<accession>A0A0E3X083</accession>
<dbReference type="GeneID" id="24893488"/>
<comment type="similarity">
    <text evidence="1">Belongs to the universal stress protein A family.</text>
</comment>
<dbReference type="AlphaFoldDB" id="A0A0E3X083"/>
<evidence type="ECO:0000259" key="2">
    <source>
        <dbReference type="Pfam" id="PF00582"/>
    </source>
</evidence>
<sequence>MGDISYRNILVPIDERQMSKRVVDHALHVAEIESGNLIVIYVEDKKGIESIYPKELSEKMLAVVRENIEVNMGYAMAEAKKAGIAAEKIILNSDDIAGDLIRVAEEKNVDLTVMGSESLRRDPLGSLTRWIIAADVGPVLVITSED</sequence>
<dbReference type="CDD" id="cd00293">
    <property type="entry name" value="USP-like"/>
    <property type="match status" value="1"/>
</dbReference>
<protein>
    <submittedName>
        <fullName evidence="3">Universal stress protein</fullName>
    </submittedName>
</protein>
<dbReference type="InterPro" id="IPR006016">
    <property type="entry name" value="UspA"/>
</dbReference>
<proteinExistence type="inferred from homology"/>
<dbReference type="Gene3D" id="3.40.50.620">
    <property type="entry name" value="HUPs"/>
    <property type="match status" value="1"/>
</dbReference>
<dbReference type="RefSeq" id="WP_048205155.1">
    <property type="nucleotide sequence ID" value="NZ_CP009518.1"/>
</dbReference>
<keyword evidence="4" id="KW-1185">Reference proteome</keyword>
<evidence type="ECO:0000256" key="1">
    <source>
        <dbReference type="ARBA" id="ARBA00008791"/>
    </source>
</evidence>
<dbReference type="Pfam" id="PF00582">
    <property type="entry name" value="Usp"/>
    <property type="match status" value="1"/>
</dbReference>
<dbReference type="SUPFAM" id="SSF52402">
    <property type="entry name" value="Adenine nucleotide alpha hydrolases-like"/>
    <property type="match status" value="1"/>
</dbReference>
<dbReference type="OrthoDB" id="140812at2157"/>
<dbReference type="InterPro" id="IPR006015">
    <property type="entry name" value="Universal_stress_UspA"/>
</dbReference>
<name>A0A0E3X083_METMT</name>
<evidence type="ECO:0000313" key="4">
    <source>
        <dbReference type="Proteomes" id="UP000033048"/>
    </source>
</evidence>
<dbReference type="KEGG" id="mmet:MCMEM_0962"/>
<gene>
    <name evidence="3" type="ORF">MCMEM_0962</name>
</gene>
<dbReference type="STRING" id="1434104.MCMEM_0962"/>
<dbReference type="EMBL" id="CP009518">
    <property type="protein sequence ID" value="AKB85015.1"/>
    <property type="molecule type" value="Genomic_DNA"/>
</dbReference>
<dbReference type="InterPro" id="IPR014729">
    <property type="entry name" value="Rossmann-like_a/b/a_fold"/>
</dbReference>